<dbReference type="PROSITE" id="PS51077">
    <property type="entry name" value="HTH_ICLR"/>
    <property type="match status" value="1"/>
</dbReference>
<dbReference type="InterPro" id="IPR036390">
    <property type="entry name" value="WH_DNA-bd_sf"/>
</dbReference>
<keyword evidence="3" id="KW-0804">Transcription</keyword>
<keyword evidence="2" id="KW-0238">DNA-binding</keyword>
<protein>
    <recommendedName>
        <fullName evidence="5">Glycerol operon regulatory protein</fullName>
    </recommendedName>
</protein>
<dbReference type="SMART" id="SM00346">
    <property type="entry name" value="HTH_ICLR"/>
    <property type="match status" value="1"/>
</dbReference>
<dbReference type="KEGG" id="dru:Desru_2258"/>
<evidence type="ECO:0000256" key="4">
    <source>
        <dbReference type="ARBA" id="ARBA00058938"/>
    </source>
</evidence>
<dbReference type="PROSITE" id="PS51078">
    <property type="entry name" value="ICLR_ED"/>
    <property type="match status" value="1"/>
</dbReference>
<dbReference type="FunFam" id="1.10.10.10:FF:000056">
    <property type="entry name" value="IclR family transcriptional regulator"/>
    <property type="match status" value="1"/>
</dbReference>
<organism evidence="8 9">
    <name type="scientific">Desulforamulus ruminis (strain ATCC 23193 / DSM 2154 / NCIMB 8452 / DL)</name>
    <name type="common">Desulfotomaculum ruminis</name>
    <dbReference type="NCBI Taxonomy" id="696281"/>
    <lineage>
        <taxon>Bacteria</taxon>
        <taxon>Bacillati</taxon>
        <taxon>Bacillota</taxon>
        <taxon>Clostridia</taxon>
        <taxon>Eubacteriales</taxon>
        <taxon>Peptococcaceae</taxon>
        <taxon>Desulforamulus</taxon>
    </lineage>
</organism>
<keyword evidence="9" id="KW-1185">Reference proteome</keyword>
<dbReference type="GO" id="GO:0045892">
    <property type="term" value="P:negative regulation of DNA-templated transcription"/>
    <property type="evidence" value="ECO:0007669"/>
    <property type="project" value="TreeGrafter"/>
</dbReference>
<dbReference type="Pfam" id="PF01614">
    <property type="entry name" value="IclR_C"/>
    <property type="match status" value="1"/>
</dbReference>
<dbReference type="HOGENOM" id="CLU_062618_7_1_9"/>
<dbReference type="EMBL" id="CP002780">
    <property type="protein sequence ID" value="AEG60507.1"/>
    <property type="molecule type" value="Genomic_DNA"/>
</dbReference>
<dbReference type="Gene3D" id="3.30.450.40">
    <property type="match status" value="1"/>
</dbReference>
<evidence type="ECO:0000256" key="5">
    <source>
        <dbReference type="ARBA" id="ARBA00070406"/>
    </source>
</evidence>
<dbReference type="InterPro" id="IPR005471">
    <property type="entry name" value="Tscrpt_reg_IclR_N"/>
</dbReference>
<dbReference type="RefSeq" id="WP_013842266.1">
    <property type="nucleotide sequence ID" value="NC_015589.1"/>
</dbReference>
<dbReference type="eggNOG" id="COG1414">
    <property type="taxonomic scope" value="Bacteria"/>
</dbReference>
<evidence type="ECO:0000259" key="7">
    <source>
        <dbReference type="PROSITE" id="PS51078"/>
    </source>
</evidence>
<accession>F6DLF9</accession>
<evidence type="ECO:0000259" key="6">
    <source>
        <dbReference type="PROSITE" id="PS51077"/>
    </source>
</evidence>
<proteinExistence type="predicted"/>
<dbReference type="PANTHER" id="PTHR30136">
    <property type="entry name" value="HELIX-TURN-HELIX TRANSCRIPTIONAL REGULATOR, ICLR FAMILY"/>
    <property type="match status" value="1"/>
</dbReference>
<dbReference type="AlphaFoldDB" id="F6DLF9"/>
<reference evidence="8 9" key="2">
    <citation type="journal article" date="2012" name="Stand. Genomic Sci.">
        <title>Complete genome sequence of the sulfate-reducing firmicute Desulfotomaculum ruminis type strain (DL(T)).</title>
        <authorList>
            <person name="Spring S."/>
            <person name="Visser M."/>
            <person name="Lu M."/>
            <person name="Copeland A."/>
            <person name="Lapidus A."/>
            <person name="Lucas S."/>
            <person name="Cheng J.F."/>
            <person name="Han C."/>
            <person name="Tapia R."/>
            <person name="Goodwin L.A."/>
            <person name="Pitluck S."/>
            <person name="Ivanova N."/>
            <person name="Land M."/>
            <person name="Hauser L."/>
            <person name="Larimer F."/>
            <person name="Rohde M."/>
            <person name="Goker M."/>
            <person name="Detter J.C."/>
            <person name="Kyrpides N.C."/>
            <person name="Woyke T."/>
            <person name="Schaap P.J."/>
            <person name="Plugge C.M."/>
            <person name="Muyzer G."/>
            <person name="Kuever J."/>
            <person name="Pereira I.A."/>
            <person name="Parshina S.N."/>
            <person name="Bernier-Latmani R."/>
            <person name="Stams A.J."/>
            <person name="Klenk H.P."/>
        </authorList>
    </citation>
    <scope>NUCLEOTIDE SEQUENCE [LARGE SCALE GENOMIC DNA]</scope>
    <source>
        <strain evidence="9">ATCC 23193 / DSM 2154 / NCIB 8452 / DL</strain>
    </source>
</reference>
<gene>
    <name evidence="8" type="ordered locus">Desru_2258</name>
</gene>
<evidence type="ECO:0000256" key="2">
    <source>
        <dbReference type="ARBA" id="ARBA00023125"/>
    </source>
</evidence>
<dbReference type="InterPro" id="IPR050707">
    <property type="entry name" value="HTH_MetabolicPath_Reg"/>
</dbReference>
<dbReference type="Gene3D" id="1.10.10.10">
    <property type="entry name" value="Winged helix-like DNA-binding domain superfamily/Winged helix DNA-binding domain"/>
    <property type="match status" value="1"/>
</dbReference>
<dbReference type="Proteomes" id="UP000009234">
    <property type="component" value="Chromosome"/>
</dbReference>
<dbReference type="InterPro" id="IPR036388">
    <property type="entry name" value="WH-like_DNA-bd_sf"/>
</dbReference>
<evidence type="ECO:0000256" key="3">
    <source>
        <dbReference type="ARBA" id="ARBA00023163"/>
    </source>
</evidence>
<dbReference type="SUPFAM" id="SSF55781">
    <property type="entry name" value="GAF domain-like"/>
    <property type="match status" value="1"/>
</dbReference>
<evidence type="ECO:0000313" key="9">
    <source>
        <dbReference type="Proteomes" id="UP000009234"/>
    </source>
</evidence>
<sequence length="270" mass="30144">MEPFTDSIIQGVKMTSKESGIAALERAMDIVMMFQQEKRELGVTEISRLLGLHKSTVHRCLNTLERRGFVQQNPTTSRYWLGIKFYILGSLYTETMSLCPIASPFIQELADQLNEAVHLAVLDRFCGENLQVIVIDKVETRQRLSITPSIGSGAPVHCCGVGKAMMAFAGEETLNKLLQYRFTPFTAHTITDRETFLQELEKVRSLGYAMDRDELEMGLTCVAAPIFNHRGEVVAAVSTSGPTTRMVATLEEKIIPSVKQIADRISSRLK</sequence>
<keyword evidence="1" id="KW-0805">Transcription regulation</keyword>
<dbReference type="PANTHER" id="PTHR30136:SF24">
    <property type="entry name" value="HTH-TYPE TRANSCRIPTIONAL REPRESSOR ALLR"/>
    <property type="match status" value="1"/>
</dbReference>
<evidence type="ECO:0000256" key="1">
    <source>
        <dbReference type="ARBA" id="ARBA00023015"/>
    </source>
</evidence>
<feature type="domain" description="IclR-ED" evidence="7">
    <location>
        <begin position="84"/>
        <end position="270"/>
    </location>
</feature>
<dbReference type="GO" id="GO:0003677">
    <property type="term" value="F:DNA binding"/>
    <property type="evidence" value="ECO:0007669"/>
    <property type="project" value="UniProtKB-KW"/>
</dbReference>
<dbReference type="STRING" id="696281.Desru_2258"/>
<dbReference type="GO" id="GO:0003700">
    <property type="term" value="F:DNA-binding transcription factor activity"/>
    <property type="evidence" value="ECO:0007669"/>
    <property type="project" value="TreeGrafter"/>
</dbReference>
<feature type="domain" description="HTH iclR-type" evidence="6">
    <location>
        <begin position="21"/>
        <end position="83"/>
    </location>
</feature>
<dbReference type="InterPro" id="IPR029016">
    <property type="entry name" value="GAF-like_dom_sf"/>
</dbReference>
<dbReference type="SUPFAM" id="SSF46785">
    <property type="entry name" value="Winged helix' DNA-binding domain"/>
    <property type="match status" value="1"/>
</dbReference>
<name>F6DLF9_DESRL</name>
<comment type="function">
    <text evidence="4">May be an activator protein for the gylABX operon.</text>
</comment>
<dbReference type="Pfam" id="PF09339">
    <property type="entry name" value="HTH_IclR"/>
    <property type="match status" value="1"/>
</dbReference>
<dbReference type="InterPro" id="IPR014757">
    <property type="entry name" value="Tscrpt_reg_IclR_C"/>
</dbReference>
<evidence type="ECO:0000313" key="8">
    <source>
        <dbReference type="EMBL" id="AEG60507.1"/>
    </source>
</evidence>
<reference evidence="9" key="1">
    <citation type="submission" date="2011-05" db="EMBL/GenBank/DDBJ databases">
        <title>Complete sequence of Desulfotomaculum ruminis DSM 2154.</title>
        <authorList>
            <person name="Lucas S."/>
            <person name="Copeland A."/>
            <person name="Lapidus A."/>
            <person name="Cheng J.-F."/>
            <person name="Goodwin L."/>
            <person name="Pitluck S."/>
            <person name="Lu M."/>
            <person name="Detter J.C."/>
            <person name="Han C."/>
            <person name="Tapia R."/>
            <person name="Land M."/>
            <person name="Hauser L."/>
            <person name="Kyrpides N."/>
            <person name="Ivanova N."/>
            <person name="Mikhailova N."/>
            <person name="Pagani I."/>
            <person name="Stams A.J.M."/>
            <person name="Plugge C.M."/>
            <person name="Muyzer G."/>
            <person name="Kuever J."/>
            <person name="Parshina S.N."/>
            <person name="Ivanova A.E."/>
            <person name="Nazina T.N."/>
            <person name="Brambilla E."/>
            <person name="Spring S."/>
            <person name="Klenk H.-P."/>
            <person name="Woyke T."/>
        </authorList>
    </citation>
    <scope>NUCLEOTIDE SEQUENCE [LARGE SCALE GENOMIC DNA]</scope>
    <source>
        <strain evidence="9">ATCC 23193 / DSM 2154 / NCIB 8452 / DL</strain>
    </source>
</reference>